<accession>A0ACC2P733</accession>
<proteinExistence type="predicted"/>
<gene>
    <name evidence="1" type="ORF">QAD02_014196</name>
</gene>
<protein>
    <submittedName>
        <fullName evidence="1">Uncharacterized protein</fullName>
    </submittedName>
</protein>
<dbReference type="Proteomes" id="UP001239111">
    <property type="component" value="Chromosome 2"/>
</dbReference>
<reference evidence="1" key="1">
    <citation type="submission" date="2023-04" db="EMBL/GenBank/DDBJ databases">
        <title>A chromosome-level genome assembly of the parasitoid wasp Eretmocerus hayati.</title>
        <authorList>
            <person name="Zhong Y."/>
            <person name="Liu S."/>
            <person name="Liu Y."/>
        </authorList>
    </citation>
    <scope>NUCLEOTIDE SEQUENCE</scope>
    <source>
        <strain evidence="1">ZJU_SS_LIU_2023</strain>
    </source>
</reference>
<evidence type="ECO:0000313" key="1">
    <source>
        <dbReference type="EMBL" id="KAJ8678409.1"/>
    </source>
</evidence>
<comment type="caution">
    <text evidence="1">The sequence shown here is derived from an EMBL/GenBank/DDBJ whole genome shotgun (WGS) entry which is preliminary data.</text>
</comment>
<evidence type="ECO:0000313" key="2">
    <source>
        <dbReference type="Proteomes" id="UP001239111"/>
    </source>
</evidence>
<organism evidence="1 2">
    <name type="scientific">Eretmocerus hayati</name>
    <dbReference type="NCBI Taxonomy" id="131215"/>
    <lineage>
        <taxon>Eukaryota</taxon>
        <taxon>Metazoa</taxon>
        <taxon>Ecdysozoa</taxon>
        <taxon>Arthropoda</taxon>
        <taxon>Hexapoda</taxon>
        <taxon>Insecta</taxon>
        <taxon>Pterygota</taxon>
        <taxon>Neoptera</taxon>
        <taxon>Endopterygota</taxon>
        <taxon>Hymenoptera</taxon>
        <taxon>Apocrita</taxon>
        <taxon>Proctotrupomorpha</taxon>
        <taxon>Chalcidoidea</taxon>
        <taxon>Aphelinidae</taxon>
        <taxon>Aphelininae</taxon>
        <taxon>Eretmocerus</taxon>
    </lineage>
</organism>
<keyword evidence="2" id="KW-1185">Reference proteome</keyword>
<dbReference type="EMBL" id="CM056742">
    <property type="protein sequence ID" value="KAJ8678409.1"/>
    <property type="molecule type" value="Genomic_DNA"/>
</dbReference>
<name>A0ACC2P733_9HYME</name>
<sequence>MPLKDVFDRGKPLIAIDLGPCHPPLLTQGGLDPPLLRNMSPTSLLQLTAPSARPPELMLPPMFPPKPLLGLQAKSLPELPPKLLPGFPTKPLPALPGLRPKLFPPVLLPPPHAALLLLVLSRLCISCPLWD</sequence>